<dbReference type="EMBL" id="JANDWZ010000004">
    <property type="protein sequence ID" value="MCP9563540.1"/>
    <property type="molecule type" value="Genomic_DNA"/>
</dbReference>
<sequence length="100" mass="11743">MRTFNYSEIQNTPVWNEVKNWSEDRKNALITLLYSTMNGINPYEAPEEKVQAFVNDMPHEILEMASEYAIRQSRSGRGTSHTQAIEKIKEQRGWKYYGLI</sequence>
<protein>
    <submittedName>
        <fullName evidence="1">Uncharacterized protein</fullName>
    </submittedName>
</protein>
<comment type="caution">
    <text evidence="1">The sequence shown here is derived from an EMBL/GenBank/DDBJ whole genome shotgun (WGS) entry which is preliminary data.</text>
</comment>
<name>A0AAW5IJE5_9BACT</name>
<evidence type="ECO:0000313" key="2">
    <source>
        <dbReference type="Proteomes" id="UP001205531"/>
    </source>
</evidence>
<accession>A0AAW5IJE5</accession>
<proteinExistence type="predicted"/>
<dbReference type="AlphaFoldDB" id="A0AAW5IJE5"/>
<dbReference type="RefSeq" id="WP_254950581.1">
    <property type="nucleotide sequence ID" value="NZ_JANDWY010000004.1"/>
</dbReference>
<organism evidence="1 2">
    <name type="scientific">Segatella copri</name>
    <dbReference type="NCBI Taxonomy" id="165179"/>
    <lineage>
        <taxon>Bacteria</taxon>
        <taxon>Pseudomonadati</taxon>
        <taxon>Bacteroidota</taxon>
        <taxon>Bacteroidia</taxon>
        <taxon>Bacteroidales</taxon>
        <taxon>Prevotellaceae</taxon>
        <taxon>Segatella</taxon>
    </lineage>
</organism>
<gene>
    <name evidence="1" type="ORF">NNC64_02990</name>
</gene>
<dbReference type="Proteomes" id="UP001205531">
    <property type="component" value="Unassembled WGS sequence"/>
</dbReference>
<evidence type="ECO:0000313" key="1">
    <source>
        <dbReference type="EMBL" id="MCP9563540.1"/>
    </source>
</evidence>
<reference evidence="1" key="1">
    <citation type="submission" date="2022-07" db="EMBL/GenBank/DDBJ databases">
        <title>Prevotella copri.</title>
        <authorList>
            <person name="Yang C."/>
        </authorList>
    </citation>
    <scope>NUCLEOTIDE SEQUENCE</scope>
    <source>
        <strain evidence="1">HF2107</strain>
    </source>
</reference>